<dbReference type="InterPro" id="IPR050287">
    <property type="entry name" value="MTA/SAH_deaminase"/>
</dbReference>
<organism evidence="5">
    <name type="scientific">uncultured Anaerotruncus sp</name>
    <dbReference type="NCBI Taxonomy" id="905011"/>
    <lineage>
        <taxon>Bacteria</taxon>
        <taxon>Bacillati</taxon>
        <taxon>Bacillota</taxon>
        <taxon>Clostridia</taxon>
        <taxon>Eubacteriales</taxon>
        <taxon>Oscillospiraceae</taxon>
        <taxon>Anaerotruncus</taxon>
        <taxon>environmental samples</taxon>
    </lineage>
</organism>
<proteinExistence type="predicted"/>
<dbReference type="PANTHER" id="PTHR43794:SF5">
    <property type="entry name" value="CHLOROHYDROLASE FAMILY PROTEIN"/>
    <property type="match status" value="1"/>
</dbReference>
<dbReference type="CDD" id="cd01298">
    <property type="entry name" value="ATZ_TRZ_like"/>
    <property type="match status" value="1"/>
</dbReference>
<dbReference type="InterPro" id="IPR032466">
    <property type="entry name" value="Metal_Hydrolase"/>
</dbReference>
<dbReference type="GO" id="GO:0050270">
    <property type="term" value="F:S-adenosylhomocysteine deaminase activity"/>
    <property type="evidence" value="ECO:0007669"/>
    <property type="project" value="UniProtKB-EC"/>
</dbReference>
<evidence type="ECO:0000313" key="5">
    <source>
        <dbReference type="EMBL" id="SCJ89026.1"/>
    </source>
</evidence>
<keyword evidence="1" id="KW-0479">Metal-binding</keyword>
<dbReference type="Gene3D" id="3.20.20.140">
    <property type="entry name" value="Metal-dependent hydrolases"/>
    <property type="match status" value="1"/>
</dbReference>
<reference evidence="5" key="1">
    <citation type="submission" date="2015-09" db="EMBL/GenBank/DDBJ databases">
        <authorList>
            <consortium name="Pathogen Informatics"/>
        </authorList>
    </citation>
    <scope>NUCLEOTIDE SEQUENCE</scope>
    <source>
        <strain evidence="5">2789STDY5834896</strain>
    </source>
</reference>
<keyword evidence="2 5" id="KW-0378">Hydrolase</keyword>
<dbReference type="PANTHER" id="PTHR43794">
    <property type="entry name" value="AMINOHYDROLASE SSNA-RELATED"/>
    <property type="match status" value="1"/>
</dbReference>
<keyword evidence="3" id="KW-0862">Zinc</keyword>
<dbReference type="SUPFAM" id="SSF51556">
    <property type="entry name" value="Metallo-dependent hydrolases"/>
    <property type="match status" value="1"/>
</dbReference>
<dbReference type="EMBL" id="FMHG01000003">
    <property type="protein sequence ID" value="SCJ89026.1"/>
    <property type="molecule type" value="Genomic_DNA"/>
</dbReference>
<protein>
    <submittedName>
        <fullName evidence="5">5-methylthioadenosine/S-adenosylhomocysteine deaminase</fullName>
        <ecNumber evidence="5">3.5.4.28</ecNumber>
    </submittedName>
</protein>
<evidence type="ECO:0000259" key="4">
    <source>
        <dbReference type="Pfam" id="PF01979"/>
    </source>
</evidence>
<dbReference type="GO" id="GO:0046872">
    <property type="term" value="F:metal ion binding"/>
    <property type="evidence" value="ECO:0007669"/>
    <property type="project" value="UniProtKB-KW"/>
</dbReference>
<dbReference type="Pfam" id="PF01979">
    <property type="entry name" value="Amidohydro_1"/>
    <property type="match status" value="1"/>
</dbReference>
<evidence type="ECO:0000256" key="3">
    <source>
        <dbReference type="ARBA" id="ARBA00022833"/>
    </source>
</evidence>
<accession>A0A1C6K3X3</accession>
<evidence type="ECO:0000256" key="2">
    <source>
        <dbReference type="ARBA" id="ARBA00022801"/>
    </source>
</evidence>
<dbReference type="EC" id="3.5.4.28" evidence="5"/>
<gene>
    <name evidence="5" type="primary">mtaD_4</name>
    <name evidence="5" type="ORF">SAMEA3545359_02577</name>
</gene>
<dbReference type="AlphaFoldDB" id="A0A1C6K3X3"/>
<sequence length="436" mass="47593">MTYTLSGCRVITGNEQCPYYPAANIVIKDGIIKKIGPAEICPAEGEQISLRGKLVAPGLINCHHHLPSVLYRDLGSDLPLMDWLQQAMWPAQAHMTGEDAYCAALLSCAEQIQNGITTTVDQYYYADCNARAVKRSGMRAVIGATVFDHPSPESKDTLQTAVDFIEKYRHDERITPCFGPHAPYTESPRTYRRIAALAAEMGVMVHTHIGETRGEIDCIREKYGTTSTQLLEETGLFENRVIAAHNIYLSPQDIDIFAKYQVGAVFCPVSNLKLASGIPDIAPFIKAGIPTAFGTDGAESNNALDLLQDAKIGLLLQKTMHRDAALMPAEQGLAMLTAEAADIIGMAHCLGRLMPGYQADLVVFDDAFANAVPHHATAAQETAHLLYSLSGKNVQSTMVAGKWLMYERQIRTFDYPAVARQVQQRAARIAADAGLL</sequence>
<evidence type="ECO:0000256" key="1">
    <source>
        <dbReference type="ARBA" id="ARBA00022723"/>
    </source>
</evidence>
<dbReference type="FunFam" id="3.20.20.140:FF:000014">
    <property type="entry name" value="5-methylthioadenosine/S-adenosylhomocysteine deaminase"/>
    <property type="match status" value="1"/>
</dbReference>
<feature type="domain" description="Amidohydrolase-related" evidence="4">
    <location>
        <begin position="55"/>
        <end position="404"/>
    </location>
</feature>
<name>A0A1C6K3X3_9FIRM</name>
<dbReference type="InterPro" id="IPR006680">
    <property type="entry name" value="Amidohydro-rel"/>
</dbReference>
<dbReference type="InterPro" id="IPR011059">
    <property type="entry name" value="Metal-dep_hydrolase_composite"/>
</dbReference>
<dbReference type="Gene3D" id="2.30.40.10">
    <property type="entry name" value="Urease, subunit C, domain 1"/>
    <property type="match status" value="1"/>
</dbReference>
<dbReference type="SUPFAM" id="SSF51338">
    <property type="entry name" value="Composite domain of metallo-dependent hydrolases"/>
    <property type="match status" value="1"/>
</dbReference>